<dbReference type="PANTHER" id="PTHR47163">
    <property type="entry name" value="DDE_TNP_IS1595 DOMAIN-CONTAINING PROTEIN"/>
    <property type="match status" value="1"/>
</dbReference>
<accession>A0A1H7G934</accession>
<name>A0A1H7G934_9PROT</name>
<gene>
    <name evidence="2" type="ORF">SAMN05216387_101196</name>
</gene>
<reference evidence="2 3" key="1">
    <citation type="submission" date="2016-10" db="EMBL/GenBank/DDBJ databases">
        <authorList>
            <person name="de Groot N.N."/>
        </authorList>
    </citation>
    <scope>NUCLEOTIDE SEQUENCE [LARGE SCALE GENOMIC DNA]</scope>
    <source>
        <strain evidence="2 3">Nv1</strain>
    </source>
</reference>
<dbReference type="STRING" id="1233.SAMN05216387_101196"/>
<dbReference type="RefSeq" id="WP_090826038.1">
    <property type="nucleotide sequence ID" value="NZ_FOBH01000001.1"/>
</dbReference>
<protein>
    <submittedName>
        <fullName evidence="2">ISXO2-like transposase domain-containing protein</fullName>
    </submittedName>
</protein>
<feature type="domain" description="ISXO2-like transposase" evidence="1">
    <location>
        <begin position="1"/>
        <end position="82"/>
    </location>
</feature>
<evidence type="ECO:0000313" key="3">
    <source>
        <dbReference type="Proteomes" id="UP000198620"/>
    </source>
</evidence>
<dbReference type="InterPro" id="IPR024445">
    <property type="entry name" value="Tnp_ISXO2-like"/>
</dbReference>
<dbReference type="PANTHER" id="PTHR47163:SF2">
    <property type="entry name" value="SI:DKEY-17M8.2"/>
    <property type="match status" value="1"/>
</dbReference>
<proteinExistence type="predicted"/>
<dbReference type="AlphaFoldDB" id="A0A1H7G934"/>
<dbReference type="EMBL" id="FOBH01000001">
    <property type="protein sequence ID" value="SEK33977.1"/>
    <property type="molecule type" value="Genomic_DNA"/>
</dbReference>
<evidence type="ECO:0000259" key="1">
    <source>
        <dbReference type="SMART" id="SM01126"/>
    </source>
</evidence>
<dbReference type="Proteomes" id="UP000198620">
    <property type="component" value="Unassembled WGS sequence"/>
</dbReference>
<dbReference type="Pfam" id="PF12762">
    <property type="entry name" value="DDE_Tnp_IS1595"/>
    <property type="match status" value="1"/>
</dbReference>
<organism evidence="2 3">
    <name type="scientific">Nitrosovibrio tenuis</name>
    <dbReference type="NCBI Taxonomy" id="1233"/>
    <lineage>
        <taxon>Bacteria</taxon>
        <taxon>Pseudomonadati</taxon>
        <taxon>Pseudomonadota</taxon>
        <taxon>Betaproteobacteria</taxon>
        <taxon>Nitrosomonadales</taxon>
        <taxon>Nitrosomonadaceae</taxon>
        <taxon>Nitrosovibrio</taxon>
    </lineage>
</organism>
<keyword evidence="3" id="KW-1185">Reference proteome</keyword>
<evidence type="ECO:0000313" key="2">
    <source>
        <dbReference type="EMBL" id="SEK33977.1"/>
    </source>
</evidence>
<dbReference type="SMART" id="SM01126">
    <property type="entry name" value="DDE_Tnp_IS1595"/>
    <property type="match status" value="1"/>
</dbReference>
<dbReference type="OrthoDB" id="9783459at2"/>
<dbReference type="InterPro" id="IPR053164">
    <property type="entry name" value="IS1016-like_transposase"/>
</dbReference>
<sequence>MVCIRDHDLYRHTPLLYTSLKTLGYTHGKVNHNIDEWVRGIHHTNTIEGFWSHLKRGIKSTHASVSQKHLQKYVDEFAFRYNNRQAPADMFGRMLAQISQPTSS</sequence>